<evidence type="ECO:0000259" key="2">
    <source>
        <dbReference type="PROSITE" id="PS50883"/>
    </source>
</evidence>
<evidence type="ECO:0000259" key="3">
    <source>
        <dbReference type="PROSITE" id="PS50887"/>
    </source>
</evidence>
<evidence type="ECO:0000313" key="5">
    <source>
        <dbReference type="Proteomes" id="UP001597521"/>
    </source>
</evidence>
<dbReference type="Gene3D" id="3.20.20.450">
    <property type="entry name" value="EAL domain"/>
    <property type="match status" value="1"/>
</dbReference>
<keyword evidence="1" id="KW-0472">Membrane</keyword>
<keyword evidence="5" id="KW-1185">Reference proteome</keyword>
<dbReference type="Pfam" id="PF00563">
    <property type="entry name" value="EAL"/>
    <property type="match status" value="1"/>
</dbReference>
<protein>
    <submittedName>
        <fullName evidence="4">Bifunctional diguanylate cyclase/phosphodiesterase</fullName>
    </submittedName>
</protein>
<dbReference type="InterPro" id="IPR000160">
    <property type="entry name" value="GGDEF_dom"/>
</dbReference>
<feature type="transmembrane region" description="Helical" evidence="1">
    <location>
        <begin position="57"/>
        <end position="75"/>
    </location>
</feature>
<dbReference type="InterPro" id="IPR043128">
    <property type="entry name" value="Rev_trsase/Diguanyl_cyclase"/>
</dbReference>
<dbReference type="CDD" id="cd01948">
    <property type="entry name" value="EAL"/>
    <property type="match status" value="1"/>
</dbReference>
<dbReference type="PANTHER" id="PTHR33121">
    <property type="entry name" value="CYCLIC DI-GMP PHOSPHODIESTERASE PDEF"/>
    <property type="match status" value="1"/>
</dbReference>
<sequence>MLDRLSRLLAVPDDTDLVQAQARALSRQVPLMYGMLLANTLILASTHLHAAPAWLTAYIPAALALVCLVRIVYWWRQRGGQPKAAADARKTLQRMIWIAIVLGVGFAWWSISLFPYGDTYQRSHVAFYMGITTIGCMFCLMHVRTAAFSVGAVVLIPFSVFFATSGVPVFAAISVNMVLVIAALVVILLGNYRDFAALVASRSEMVQRQAETQRLSDENFRLANVDAVTGLPNRRSFMQTLDEAMADAAMTARGLTVAWLDIDSFKAINDTFGHTTGNRVLVEVARRIAQLRLPVTTVARLEADVFALILDGITDPADLQHLGNRLCDAMREVFELPGASIHVTVSAGLAASRPGDSAETIFDRADYVTSVAKRETRGGAVVFGERHEQEISKVRALEHALHTAELDREIYVLLQPQFDVLLDRTIGFEVLARWRSPVVGEVSPAEFIPLAERLGLISRITRTVLRKALTLSAQMPKSIRLSVNLSAHDLNSAQAIEDIVAIVTEAGKPCRIDFEITETAVMRDIGQANEALVALLALGSRISLDDFGTGHSSLTHVQKLPLDRIKIDRSFVSDAPHDPTSRAIVKTMLDLCRNLGIGCVFEGIETEQQLDTLLGLGGSVMQGYLFGRPMPPDAAIRSLQAEHARRLGAAG</sequence>
<dbReference type="SUPFAM" id="SSF141868">
    <property type="entry name" value="EAL domain-like"/>
    <property type="match status" value="1"/>
</dbReference>
<dbReference type="InterPro" id="IPR035919">
    <property type="entry name" value="EAL_sf"/>
</dbReference>
<dbReference type="Pfam" id="PF00990">
    <property type="entry name" value="GGDEF"/>
    <property type="match status" value="1"/>
</dbReference>
<accession>A0ABW5QN19</accession>
<dbReference type="NCBIfam" id="TIGR00254">
    <property type="entry name" value="GGDEF"/>
    <property type="match status" value="1"/>
</dbReference>
<feature type="transmembrane region" description="Helical" evidence="1">
    <location>
        <begin position="96"/>
        <end position="117"/>
    </location>
</feature>
<dbReference type="PANTHER" id="PTHR33121:SF71">
    <property type="entry name" value="OXYGEN SENSOR PROTEIN DOSP"/>
    <property type="match status" value="1"/>
</dbReference>
<name>A0ABW5QN19_9HYPH</name>
<organism evidence="4 5">
    <name type="scientific">Devosia albogilva</name>
    <dbReference type="NCBI Taxonomy" id="429726"/>
    <lineage>
        <taxon>Bacteria</taxon>
        <taxon>Pseudomonadati</taxon>
        <taxon>Pseudomonadota</taxon>
        <taxon>Alphaproteobacteria</taxon>
        <taxon>Hyphomicrobiales</taxon>
        <taxon>Devosiaceae</taxon>
        <taxon>Devosia</taxon>
    </lineage>
</organism>
<feature type="domain" description="GGDEF" evidence="3">
    <location>
        <begin position="253"/>
        <end position="385"/>
    </location>
</feature>
<dbReference type="PROSITE" id="PS50883">
    <property type="entry name" value="EAL"/>
    <property type="match status" value="1"/>
</dbReference>
<keyword evidence="1" id="KW-0812">Transmembrane</keyword>
<dbReference type="Gene3D" id="3.30.70.270">
    <property type="match status" value="1"/>
</dbReference>
<evidence type="ECO:0000256" key="1">
    <source>
        <dbReference type="SAM" id="Phobius"/>
    </source>
</evidence>
<dbReference type="PROSITE" id="PS50887">
    <property type="entry name" value="GGDEF"/>
    <property type="match status" value="1"/>
</dbReference>
<feature type="transmembrane region" description="Helical" evidence="1">
    <location>
        <begin position="169"/>
        <end position="192"/>
    </location>
</feature>
<dbReference type="CDD" id="cd01949">
    <property type="entry name" value="GGDEF"/>
    <property type="match status" value="1"/>
</dbReference>
<dbReference type="SUPFAM" id="SSF55073">
    <property type="entry name" value="Nucleotide cyclase"/>
    <property type="match status" value="1"/>
</dbReference>
<dbReference type="Proteomes" id="UP001597521">
    <property type="component" value="Unassembled WGS sequence"/>
</dbReference>
<feature type="domain" description="EAL" evidence="2">
    <location>
        <begin position="394"/>
        <end position="643"/>
    </location>
</feature>
<feature type="transmembrane region" description="Helical" evidence="1">
    <location>
        <begin position="31"/>
        <end position="51"/>
    </location>
</feature>
<gene>
    <name evidence="4" type="ORF">ACFSX5_14700</name>
</gene>
<dbReference type="SMART" id="SM00052">
    <property type="entry name" value="EAL"/>
    <property type="match status" value="1"/>
</dbReference>
<dbReference type="InterPro" id="IPR001633">
    <property type="entry name" value="EAL_dom"/>
</dbReference>
<dbReference type="EMBL" id="JBHUNP010000001">
    <property type="protein sequence ID" value="MFD2649035.1"/>
    <property type="molecule type" value="Genomic_DNA"/>
</dbReference>
<feature type="transmembrane region" description="Helical" evidence="1">
    <location>
        <begin position="146"/>
        <end position="163"/>
    </location>
</feature>
<dbReference type="InterPro" id="IPR029787">
    <property type="entry name" value="Nucleotide_cyclase"/>
</dbReference>
<comment type="caution">
    <text evidence="4">The sequence shown here is derived from an EMBL/GenBank/DDBJ whole genome shotgun (WGS) entry which is preliminary data.</text>
</comment>
<dbReference type="SMART" id="SM00267">
    <property type="entry name" value="GGDEF"/>
    <property type="match status" value="1"/>
</dbReference>
<reference evidence="5" key="1">
    <citation type="journal article" date="2019" name="Int. J. Syst. Evol. Microbiol.">
        <title>The Global Catalogue of Microorganisms (GCM) 10K type strain sequencing project: providing services to taxonomists for standard genome sequencing and annotation.</title>
        <authorList>
            <consortium name="The Broad Institute Genomics Platform"/>
            <consortium name="The Broad Institute Genome Sequencing Center for Infectious Disease"/>
            <person name="Wu L."/>
            <person name="Ma J."/>
        </authorList>
    </citation>
    <scope>NUCLEOTIDE SEQUENCE [LARGE SCALE GENOMIC DNA]</scope>
    <source>
        <strain evidence="5">CCM 7427</strain>
    </source>
</reference>
<dbReference type="RefSeq" id="WP_386834442.1">
    <property type="nucleotide sequence ID" value="NZ_JBHUNP010000001.1"/>
</dbReference>
<keyword evidence="1" id="KW-1133">Transmembrane helix</keyword>
<dbReference type="InterPro" id="IPR050706">
    <property type="entry name" value="Cyclic-di-GMP_PDE-like"/>
</dbReference>
<evidence type="ECO:0000313" key="4">
    <source>
        <dbReference type="EMBL" id="MFD2649035.1"/>
    </source>
</evidence>
<proteinExistence type="predicted"/>